<accession>A0A6V8SJQ0</accession>
<feature type="transmembrane region" description="Helical" evidence="1">
    <location>
        <begin position="204"/>
        <end position="227"/>
    </location>
</feature>
<feature type="transmembrane region" description="Helical" evidence="1">
    <location>
        <begin position="147"/>
        <end position="172"/>
    </location>
</feature>
<dbReference type="AlphaFoldDB" id="A0A6V8SJQ0"/>
<evidence type="ECO:0000313" key="2">
    <source>
        <dbReference type="EMBL" id="GFP77170.1"/>
    </source>
</evidence>
<dbReference type="Pfam" id="PF06182">
    <property type="entry name" value="ABC2_membrane_6"/>
    <property type="match status" value="1"/>
</dbReference>
<keyword evidence="1" id="KW-0812">Transmembrane</keyword>
<feature type="transmembrane region" description="Helical" evidence="1">
    <location>
        <begin position="178"/>
        <end position="197"/>
    </location>
</feature>
<comment type="caution">
    <text evidence="2">The sequence shown here is derived from an EMBL/GenBank/DDBJ whole genome shotgun (WGS) entry which is preliminary data.</text>
</comment>
<organism evidence="2 3">
    <name type="scientific">Clostridium fungisolvens</name>
    <dbReference type="NCBI Taxonomy" id="1604897"/>
    <lineage>
        <taxon>Bacteria</taxon>
        <taxon>Bacillati</taxon>
        <taxon>Bacillota</taxon>
        <taxon>Clostridia</taxon>
        <taxon>Eubacteriales</taxon>
        <taxon>Clostridiaceae</taxon>
        <taxon>Clostridium</taxon>
    </lineage>
</organism>
<keyword evidence="3" id="KW-1185">Reference proteome</keyword>
<dbReference type="PANTHER" id="PTHR36833:SF1">
    <property type="entry name" value="INTEGRAL MEMBRANE TRANSPORT PROTEIN"/>
    <property type="match status" value="1"/>
</dbReference>
<feature type="transmembrane region" description="Helical" evidence="1">
    <location>
        <begin position="109"/>
        <end position="135"/>
    </location>
</feature>
<protein>
    <recommendedName>
        <fullName evidence="4">ABC-2 type transport system permease protein</fullName>
    </recommendedName>
</protein>
<name>A0A6V8SJQ0_9CLOT</name>
<gene>
    <name evidence="2" type="ORF">bsdtw1_03284</name>
</gene>
<feature type="transmembrane region" description="Helical" evidence="1">
    <location>
        <begin position="34"/>
        <end position="55"/>
    </location>
</feature>
<feature type="transmembrane region" description="Helical" evidence="1">
    <location>
        <begin position="67"/>
        <end position="89"/>
    </location>
</feature>
<dbReference type="Proteomes" id="UP000580568">
    <property type="component" value="Unassembled WGS sequence"/>
</dbReference>
<proteinExistence type="predicted"/>
<evidence type="ECO:0000256" key="1">
    <source>
        <dbReference type="SAM" id="Phobius"/>
    </source>
</evidence>
<dbReference type="PANTHER" id="PTHR36833">
    <property type="entry name" value="SLR0610 PROTEIN-RELATED"/>
    <property type="match status" value="1"/>
</dbReference>
<feature type="transmembrane region" description="Helical" evidence="1">
    <location>
        <begin position="233"/>
        <end position="252"/>
    </location>
</feature>
<dbReference type="EMBL" id="BLZR01000001">
    <property type="protein sequence ID" value="GFP77170.1"/>
    <property type="molecule type" value="Genomic_DNA"/>
</dbReference>
<evidence type="ECO:0008006" key="4">
    <source>
        <dbReference type="Google" id="ProtNLM"/>
    </source>
</evidence>
<sequence>MLMGVRKSIKLILYYFKFNLSAVMEYRVSFLVQVFGMILNNSAFIFFWWVLFNNVSSIGGYGFKDVMMLWSIMSTSFGVSFLVFGNVGNITKMILNGELDTYLLQPKDALINILCSKTIVSAWGDTLYGVILFIIMNGFHIRSFMLFILFCITGALIFASVLITCHSFSFYAGNLDSLAQLVTEFMISFAIYPEGIFKGAIKYVLYTAIPTVFMVYIPAEIVINFSLIKALEVLAVTVVWITIAYIAFYKGLKKYESGNLIINKL</sequence>
<dbReference type="InterPro" id="IPR010390">
    <property type="entry name" value="ABC-2_transporter-like"/>
</dbReference>
<reference evidence="2 3" key="1">
    <citation type="submission" date="2020-07" db="EMBL/GenBank/DDBJ databases">
        <title>A new beta-1,3-glucan-decomposing anaerobic bacterium isolated from anoxic soil subjected to biological soil disinfestation.</title>
        <authorList>
            <person name="Ueki A."/>
            <person name="Tonouchi A."/>
        </authorList>
    </citation>
    <scope>NUCLEOTIDE SEQUENCE [LARGE SCALE GENOMIC DNA]</scope>
    <source>
        <strain evidence="2 3">TW1</strain>
    </source>
</reference>
<keyword evidence="1" id="KW-1133">Transmembrane helix</keyword>
<evidence type="ECO:0000313" key="3">
    <source>
        <dbReference type="Proteomes" id="UP000580568"/>
    </source>
</evidence>
<keyword evidence="1" id="KW-0472">Membrane</keyword>